<dbReference type="GO" id="GO:0008270">
    <property type="term" value="F:zinc ion binding"/>
    <property type="evidence" value="ECO:0007669"/>
    <property type="project" value="UniProtKB-KW"/>
</dbReference>
<evidence type="ECO:0000259" key="4">
    <source>
        <dbReference type="Pfam" id="PF13639"/>
    </source>
</evidence>
<keyword evidence="2" id="KW-0863">Zinc-finger</keyword>
<dbReference type="InterPro" id="IPR013083">
    <property type="entry name" value="Znf_RING/FYVE/PHD"/>
</dbReference>
<dbReference type="Gene3D" id="3.30.40.10">
    <property type="entry name" value="Zinc/RING finger domain, C3HC4 (zinc finger)"/>
    <property type="match status" value="1"/>
</dbReference>
<reference evidence="5" key="1">
    <citation type="journal article" date="2020" name="Nature">
        <title>Giant virus diversity and host interactions through global metagenomics.</title>
        <authorList>
            <person name="Schulz F."/>
            <person name="Roux S."/>
            <person name="Paez-Espino D."/>
            <person name="Jungbluth S."/>
            <person name="Walsh D.A."/>
            <person name="Denef V.J."/>
            <person name="McMahon K.D."/>
            <person name="Konstantinidis K.T."/>
            <person name="Eloe-Fadrosh E.A."/>
            <person name="Kyrpides N.C."/>
            <person name="Woyke T."/>
        </authorList>
    </citation>
    <scope>NUCLEOTIDE SEQUENCE</scope>
    <source>
        <strain evidence="5">GVMAG-M-3300009180-1</strain>
    </source>
</reference>
<evidence type="ECO:0000256" key="2">
    <source>
        <dbReference type="ARBA" id="ARBA00022771"/>
    </source>
</evidence>
<feature type="domain" description="RING-type" evidence="4">
    <location>
        <begin position="123"/>
        <end position="166"/>
    </location>
</feature>
<accession>A0A6C0F711</accession>
<dbReference type="EMBL" id="MN739011">
    <property type="protein sequence ID" value="QHT34945.1"/>
    <property type="molecule type" value="Genomic_DNA"/>
</dbReference>
<dbReference type="PANTHER" id="PTHR14155:SF627">
    <property type="entry name" value="OS06G0192800 PROTEIN"/>
    <property type="match status" value="1"/>
</dbReference>
<evidence type="ECO:0000256" key="3">
    <source>
        <dbReference type="ARBA" id="ARBA00022833"/>
    </source>
</evidence>
<proteinExistence type="predicted"/>
<name>A0A6C0F711_9ZZZZ</name>
<organism evidence="5">
    <name type="scientific">viral metagenome</name>
    <dbReference type="NCBI Taxonomy" id="1070528"/>
    <lineage>
        <taxon>unclassified sequences</taxon>
        <taxon>metagenomes</taxon>
        <taxon>organismal metagenomes</taxon>
    </lineage>
</organism>
<dbReference type="InterPro" id="IPR053238">
    <property type="entry name" value="RING-H2_zinc_finger"/>
</dbReference>
<sequence length="210" mass="23825">MNTFNNNRGRTTNARSAEFLRAFVSEYNQIIHAHSEMMLEYNRNVSNIMRILQRGQDMAPPPAPAPTPVATTGRTSNRSDIATLIYLLSQANTEEIQIGLTPAQILSATQIITYTPGSFNETQCPISLEEFVENERVCQIRHCQHIFRRPNLLRWFESHVGCPVCRYDLRGADTEENDNNASVSSMLSTLFNSDISGNGIYSFEFPVRFR</sequence>
<protein>
    <recommendedName>
        <fullName evidence="4">RING-type domain-containing protein</fullName>
    </recommendedName>
</protein>
<evidence type="ECO:0000313" key="5">
    <source>
        <dbReference type="EMBL" id="QHT34945.1"/>
    </source>
</evidence>
<keyword evidence="1" id="KW-0479">Metal-binding</keyword>
<dbReference type="AlphaFoldDB" id="A0A6C0F711"/>
<dbReference type="InterPro" id="IPR001841">
    <property type="entry name" value="Znf_RING"/>
</dbReference>
<dbReference type="SUPFAM" id="SSF57850">
    <property type="entry name" value="RING/U-box"/>
    <property type="match status" value="1"/>
</dbReference>
<evidence type="ECO:0000256" key="1">
    <source>
        <dbReference type="ARBA" id="ARBA00022723"/>
    </source>
</evidence>
<dbReference type="PANTHER" id="PTHR14155">
    <property type="entry name" value="RING FINGER DOMAIN-CONTAINING"/>
    <property type="match status" value="1"/>
</dbReference>
<dbReference type="Pfam" id="PF13639">
    <property type="entry name" value="zf-RING_2"/>
    <property type="match status" value="1"/>
</dbReference>
<keyword evidence="3" id="KW-0862">Zinc</keyword>